<name>A0ABQ1W655_9BACL</name>
<proteinExistence type="predicted"/>
<keyword evidence="2" id="KW-1185">Reference proteome</keyword>
<sequence length="61" mass="7000">MKLSFKFTDGTQANGWAEYTSEQVQQVIDGLSKGYELNFNFDTKEPVSFKADQIEYLKVTI</sequence>
<reference evidence="2" key="1">
    <citation type="journal article" date="2019" name="Int. J. Syst. Evol. Microbiol.">
        <title>The Global Catalogue of Microorganisms (GCM) 10K type strain sequencing project: providing services to taxonomists for standard genome sequencing and annotation.</title>
        <authorList>
            <consortium name="The Broad Institute Genomics Platform"/>
            <consortium name="The Broad Institute Genome Sequencing Center for Infectious Disease"/>
            <person name="Wu L."/>
            <person name="Ma J."/>
        </authorList>
    </citation>
    <scope>NUCLEOTIDE SEQUENCE [LARGE SCALE GENOMIC DNA]</scope>
    <source>
        <strain evidence="2">CGMCC 1.15420</strain>
    </source>
</reference>
<protein>
    <submittedName>
        <fullName evidence="1">Uncharacterized protein</fullName>
    </submittedName>
</protein>
<dbReference type="RefSeq" id="WP_120462593.1">
    <property type="nucleotide sequence ID" value="NZ_BMIW01000044.1"/>
</dbReference>
<dbReference type="Proteomes" id="UP000608420">
    <property type="component" value="Unassembled WGS sequence"/>
</dbReference>
<accession>A0ABQ1W655</accession>
<gene>
    <name evidence="1" type="ORF">GCM10010913_42780</name>
</gene>
<organism evidence="1 2">
    <name type="scientific">Paenibacillus aceti</name>
    <dbReference type="NCBI Taxonomy" id="1820010"/>
    <lineage>
        <taxon>Bacteria</taxon>
        <taxon>Bacillati</taxon>
        <taxon>Bacillota</taxon>
        <taxon>Bacilli</taxon>
        <taxon>Bacillales</taxon>
        <taxon>Paenibacillaceae</taxon>
        <taxon>Paenibacillus</taxon>
    </lineage>
</organism>
<dbReference type="EMBL" id="BMIW01000044">
    <property type="protein sequence ID" value="GGG16196.1"/>
    <property type="molecule type" value="Genomic_DNA"/>
</dbReference>
<evidence type="ECO:0000313" key="2">
    <source>
        <dbReference type="Proteomes" id="UP000608420"/>
    </source>
</evidence>
<evidence type="ECO:0000313" key="1">
    <source>
        <dbReference type="EMBL" id="GGG16196.1"/>
    </source>
</evidence>
<comment type="caution">
    <text evidence="1">The sequence shown here is derived from an EMBL/GenBank/DDBJ whole genome shotgun (WGS) entry which is preliminary data.</text>
</comment>